<dbReference type="OrthoDB" id="672793at2759"/>
<gene>
    <name evidence="6" type="primary">LOC106166315</name>
</gene>
<reference evidence="6" key="1">
    <citation type="submission" date="2025-08" db="UniProtKB">
        <authorList>
            <consortium name="RefSeq"/>
        </authorList>
    </citation>
    <scope>IDENTIFICATION</scope>
    <source>
        <tissue evidence="6">Gonads</tissue>
    </source>
</reference>
<evidence type="ECO:0000259" key="4">
    <source>
        <dbReference type="PROSITE" id="PS51084"/>
    </source>
</evidence>
<name>A0A1S3IPZ6_LINAN</name>
<dbReference type="InterPro" id="IPR001310">
    <property type="entry name" value="Histidine_triad_HIT"/>
</dbReference>
<dbReference type="KEGG" id="lak:106166315"/>
<dbReference type="FunCoup" id="A0A1S3IPZ6">
    <property type="interactions" value="1374"/>
</dbReference>
<evidence type="ECO:0000256" key="3">
    <source>
        <dbReference type="PROSITE-ProRule" id="PRU00464"/>
    </source>
</evidence>
<dbReference type="PROSITE" id="PS51084">
    <property type="entry name" value="HIT_2"/>
    <property type="match status" value="1"/>
</dbReference>
<sequence>MSEVEKAQTASAGGDTIFGKITRGEIPCKFIHEDDKCVAFHDLSPQAPIHFLVIPRKPLSQLSKAEDGDKEMLGHLLLVAKQVAKELGLEKGFRLVVNDGAEGAQSVYHLHIHVMGGRQMGWPPG</sequence>
<dbReference type="CDD" id="cd01276">
    <property type="entry name" value="PKCI_related"/>
    <property type="match status" value="1"/>
</dbReference>
<evidence type="ECO:0000313" key="6">
    <source>
        <dbReference type="RefSeq" id="XP_013400295.1"/>
    </source>
</evidence>
<dbReference type="Pfam" id="PF01230">
    <property type="entry name" value="HIT"/>
    <property type="match status" value="1"/>
</dbReference>
<dbReference type="AlphaFoldDB" id="A0A1S3IPZ6"/>
<dbReference type="PANTHER" id="PTHR23089">
    <property type="entry name" value="HISTIDINE TRIAD HIT PROTEIN"/>
    <property type="match status" value="1"/>
</dbReference>
<keyword evidence="5" id="KW-1185">Reference proteome</keyword>
<dbReference type="PROSITE" id="PS00892">
    <property type="entry name" value="HIT_1"/>
    <property type="match status" value="1"/>
</dbReference>
<dbReference type="RefSeq" id="XP_013400295.1">
    <property type="nucleotide sequence ID" value="XM_013544841.1"/>
</dbReference>
<dbReference type="Gene3D" id="3.30.428.10">
    <property type="entry name" value="HIT-like"/>
    <property type="match status" value="1"/>
</dbReference>
<evidence type="ECO:0000256" key="1">
    <source>
        <dbReference type="PIRSR" id="PIRSR601310-1"/>
    </source>
</evidence>
<dbReference type="OMA" id="NGVEACQ"/>
<dbReference type="Proteomes" id="UP000085678">
    <property type="component" value="Unplaced"/>
</dbReference>
<dbReference type="InterPro" id="IPR019808">
    <property type="entry name" value="Histidine_triad_CS"/>
</dbReference>
<dbReference type="PRINTS" id="PR00332">
    <property type="entry name" value="HISTRIAD"/>
</dbReference>
<proteinExistence type="predicted"/>
<dbReference type="GO" id="GO:0003824">
    <property type="term" value="F:catalytic activity"/>
    <property type="evidence" value="ECO:0007669"/>
    <property type="project" value="InterPro"/>
</dbReference>
<feature type="short sequence motif" description="Histidine triad motif" evidence="2 3">
    <location>
        <begin position="109"/>
        <end position="113"/>
    </location>
</feature>
<protein>
    <submittedName>
        <fullName evidence="6">Histidine triad nucleotide-binding protein 1</fullName>
    </submittedName>
</protein>
<dbReference type="GeneID" id="106166315"/>
<dbReference type="SUPFAM" id="SSF54197">
    <property type="entry name" value="HIT-like"/>
    <property type="match status" value="1"/>
</dbReference>
<dbReference type="FunFam" id="3.30.428.10:FF:000005">
    <property type="entry name" value="Histidine triad nucleotide-binding protein 1"/>
    <property type="match status" value="1"/>
</dbReference>
<feature type="active site" description="Tele-AMP-histidine intermediate" evidence="1">
    <location>
        <position position="111"/>
    </location>
</feature>
<dbReference type="STRING" id="7574.A0A1S3IPZ6"/>
<evidence type="ECO:0000313" key="5">
    <source>
        <dbReference type="Proteomes" id="UP000085678"/>
    </source>
</evidence>
<feature type="domain" description="HIT" evidence="4">
    <location>
        <begin position="17"/>
        <end position="125"/>
    </location>
</feature>
<dbReference type="InParanoid" id="A0A1S3IPZ6"/>
<dbReference type="InterPro" id="IPR036265">
    <property type="entry name" value="HIT-like_sf"/>
</dbReference>
<organism evidence="5 6">
    <name type="scientific">Lingula anatina</name>
    <name type="common">Brachiopod</name>
    <name type="synonym">Lingula unguis</name>
    <dbReference type="NCBI Taxonomy" id="7574"/>
    <lineage>
        <taxon>Eukaryota</taxon>
        <taxon>Metazoa</taxon>
        <taxon>Spiralia</taxon>
        <taxon>Lophotrochozoa</taxon>
        <taxon>Brachiopoda</taxon>
        <taxon>Linguliformea</taxon>
        <taxon>Lingulata</taxon>
        <taxon>Lingulida</taxon>
        <taxon>Linguloidea</taxon>
        <taxon>Lingulidae</taxon>
        <taxon>Lingula</taxon>
    </lineage>
</organism>
<accession>A0A1S3IPZ6</accession>
<evidence type="ECO:0000256" key="2">
    <source>
        <dbReference type="PIRSR" id="PIRSR601310-3"/>
    </source>
</evidence>
<dbReference type="InterPro" id="IPR011146">
    <property type="entry name" value="HIT-like"/>
</dbReference>